<keyword evidence="5 9" id="KW-0169">Cobalamin biosynthesis</keyword>
<comment type="function">
    <text evidence="9">Converts cobyric acid to cobinamide by the addition of aminopropanol on the F carboxylic group.</text>
</comment>
<comment type="pathway">
    <text evidence="2 9">Cofactor biosynthesis; adenosylcobalamin biosynthesis.</text>
</comment>
<protein>
    <recommendedName>
        <fullName evidence="9">Cobalamin biosynthesis protein CobD</fullName>
    </recommendedName>
</protein>
<accession>A0AAE4FTA4</accession>
<gene>
    <name evidence="10" type="primary">cbiB</name>
    <name evidence="9" type="synonym">cobD</name>
    <name evidence="10" type="ORF">RIF25_10025</name>
</gene>
<dbReference type="EMBL" id="JAVMIP010000009">
    <property type="protein sequence ID" value="MDS3861142.1"/>
    <property type="molecule type" value="Genomic_DNA"/>
</dbReference>
<feature type="transmembrane region" description="Helical" evidence="9">
    <location>
        <begin position="92"/>
        <end position="110"/>
    </location>
</feature>
<dbReference type="PANTHER" id="PTHR34308:SF1">
    <property type="entry name" value="COBALAMIN BIOSYNTHESIS PROTEIN CBIB"/>
    <property type="match status" value="1"/>
</dbReference>
<evidence type="ECO:0000313" key="11">
    <source>
        <dbReference type="Proteomes" id="UP001268256"/>
    </source>
</evidence>
<reference evidence="11" key="1">
    <citation type="submission" date="2023-07" db="EMBL/GenBank/DDBJ databases">
        <authorList>
            <person name="Luz R."/>
            <person name="Cordeiro R."/>
            <person name="Fonseca A."/>
            <person name="Goncalves V."/>
        </authorList>
    </citation>
    <scope>NUCLEOTIDE SEQUENCE [LARGE SCALE GENOMIC DNA]</scope>
    <source>
        <strain evidence="11">BACA0444</strain>
    </source>
</reference>
<dbReference type="GO" id="GO:0048472">
    <property type="term" value="F:threonine-phosphate decarboxylase activity"/>
    <property type="evidence" value="ECO:0007669"/>
    <property type="project" value="InterPro"/>
</dbReference>
<organism evidence="10 11">
    <name type="scientific">Pseudocalidococcus azoricus BACA0444</name>
    <dbReference type="NCBI Taxonomy" id="2918990"/>
    <lineage>
        <taxon>Bacteria</taxon>
        <taxon>Bacillati</taxon>
        <taxon>Cyanobacteriota</taxon>
        <taxon>Cyanophyceae</taxon>
        <taxon>Acaryochloridales</taxon>
        <taxon>Thermosynechococcaceae</taxon>
        <taxon>Pseudocalidococcus</taxon>
        <taxon>Pseudocalidococcus azoricus</taxon>
    </lineage>
</organism>
<comment type="caution">
    <text evidence="9">Lacks conserved residue(s) required for the propagation of feature annotation.</text>
</comment>
<evidence type="ECO:0000256" key="1">
    <source>
        <dbReference type="ARBA" id="ARBA00004651"/>
    </source>
</evidence>
<comment type="subcellular location">
    <subcellularLocation>
        <location evidence="1 9">Cell membrane</location>
        <topology evidence="1 9">Multi-pass membrane protein</topology>
    </subcellularLocation>
</comment>
<keyword evidence="8 9" id="KW-0472">Membrane</keyword>
<sequence length="340" mass="36987">MAPSLNNGYILCWAALLDFWLGDPWSWLHPVQVMGAAIAAGQQFIFGLGQRIPMSATTQRLYFRISGGLLAWGIILGTGGVSWLLVAGGERLWPGLGFVISVILLASCWAGRSLRAAAVDVLTPWQQGDLITARDRLSRYVGRDTANLGAGEILRAVLETVTENATDGVFAPLFYAGLGCLIPGLGPVPLAMAYKAASTLDSMIGYRRFPYADLGWVAAKTEDVLTWFPCRLVVLSLLLWAQNPRQAWEICCRDAPLDPSPNAGWSECAYAVVLGVQMGGENYYQGERKVKPLLGEPKQPMTVGTIEQALNLTRWLSLAWLLLLVGILGLRHLFELNVSG</sequence>
<keyword evidence="4 9" id="KW-1003">Cell membrane</keyword>
<evidence type="ECO:0000256" key="5">
    <source>
        <dbReference type="ARBA" id="ARBA00022573"/>
    </source>
</evidence>
<dbReference type="RefSeq" id="WP_322878392.1">
    <property type="nucleotide sequence ID" value="NZ_JAVMIP010000009.1"/>
</dbReference>
<evidence type="ECO:0000256" key="9">
    <source>
        <dbReference type="HAMAP-Rule" id="MF_00024"/>
    </source>
</evidence>
<dbReference type="GO" id="GO:0009236">
    <property type="term" value="P:cobalamin biosynthetic process"/>
    <property type="evidence" value="ECO:0007669"/>
    <property type="project" value="UniProtKB-UniRule"/>
</dbReference>
<keyword evidence="6 9" id="KW-0812">Transmembrane</keyword>
<comment type="similarity">
    <text evidence="3 9">Belongs to the CobD/CbiB family.</text>
</comment>
<evidence type="ECO:0000313" key="10">
    <source>
        <dbReference type="EMBL" id="MDS3861142.1"/>
    </source>
</evidence>
<dbReference type="HAMAP" id="MF_00024">
    <property type="entry name" value="CobD_CbiB"/>
    <property type="match status" value="1"/>
</dbReference>
<proteinExistence type="inferred from homology"/>
<dbReference type="Proteomes" id="UP001268256">
    <property type="component" value="Unassembled WGS sequence"/>
</dbReference>
<evidence type="ECO:0000256" key="7">
    <source>
        <dbReference type="ARBA" id="ARBA00022989"/>
    </source>
</evidence>
<feature type="transmembrane region" description="Helical" evidence="9">
    <location>
        <begin position="315"/>
        <end position="334"/>
    </location>
</feature>
<dbReference type="GO" id="GO:0015420">
    <property type="term" value="F:ABC-type vitamin B12 transporter activity"/>
    <property type="evidence" value="ECO:0007669"/>
    <property type="project" value="UniProtKB-UniRule"/>
</dbReference>
<evidence type="ECO:0000256" key="3">
    <source>
        <dbReference type="ARBA" id="ARBA00006263"/>
    </source>
</evidence>
<evidence type="ECO:0000256" key="8">
    <source>
        <dbReference type="ARBA" id="ARBA00023136"/>
    </source>
</evidence>
<dbReference type="GO" id="GO:0005886">
    <property type="term" value="C:plasma membrane"/>
    <property type="evidence" value="ECO:0007669"/>
    <property type="project" value="UniProtKB-SubCell"/>
</dbReference>
<evidence type="ECO:0000256" key="4">
    <source>
        <dbReference type="ARBA" id="ARBA00022475"/>
    </source>
</evidence>
<keyword evidence="11" id="KW-1185">Reference proteome</keyword>
<evidence type="ECO:0000256" key="2">
    <source>
        <dbReference type="ARBA" id="ARBA00004953"/>
    </source>
</evidence>
<dbReference type="Pfam" id="PF03186">
    <property type="entry name" value="CobD_Cbib"/>
    <property type="match status" value="1"/>
</dbReference>
<dbReference type="AlphaFoldDB" id="A0AAE4FTA4"/>
<comment type="caution">
    <text evidence="10">The sequence shown here is derived from an EMBL/GenBank/DDBJ whole genome shotgun (WGS) entry which is preliminary data.</text>
</comment>
<evidence type="ECO:0000256" key="6">
    <source>
        <dbReference type="ARBA" id="ARBA00022692"/>
    </source>
</evidence>
<name>A0AAE4FTA4_9CYAN</name>
<keyword evidence="7 9" id="KW-1133">Transmembrane helix</keyword>
<dbReference type="NCBIfam" id="TIGR00380">
    <property type="entry name" value="cobal_cbiB"/>
    <property type="match status" value="1"/>
</dbReference>
<dbReference type="PANTHER" id="PTHR34308">
    <property type="entry name" value="COBALAMIN BIOSYNTHESIS PROTEIN CBIB"/>
    <property type="match status" value="1"/>
</dbReference>
<dbReference type="InterPro" id="IPR004485">
    <property type="entry name" value="Cobalamin_biosynth_CobD/CbiB"/>
</dbReference>
<feature type="transmembrane region" description="Helical" evidence="9">
    <location>
        <begin position="61"/>
        <end position="86"/>
    </location>
</feature>
<feature type="transmembrane region" description="Helical" evidence="9">
    <location>
        <begin position="27"/>
        <end position="49"/>
    </location>
</feature>